<accession>A0A3N9UUC9</accession>
<dbReference type="EMBL" id="RRCT01000001">
    <property type="protein sequence ID" value="RQW76072.1"/>
    <property type="molecule type" value="Genomic_DNA"/>
</dbReference>
<dbReference type="AlphaFoldDB" id="A0A3N9UUC9"/>
<dbReference type="InterPro" id="IPR049744">
    <property type="entry name" value="CC/Se_fam"/>
</dbReference>
<name>A0A3N9UUC9_9BACI</name>
<keyword evidence="2" id="KW-1185">Reference proteome</keyword>
<gene>
    <name evidence="1" type="ORF">EBB45_00525</name>
</gene>
<dbReference type="RefSeq" id="WP_124761546.1">
    <property type="nucleotide sequence ID" value="NZ_JAFBDY010000001.1"/>
</dbReference>
<evidence type="ECO:0000313" key="1">
    <source>
        <dbReference type="EMBL" id="RQW76072.1"/>
    </source>
</evidence>
<organism evidence="1 2">
    <name type="scientific">Lysinibacillus composti</name>
    <dbReference type="NCBI Taxonomy" id="720633"/>
    <lineage>
        <taxon>Bacteria</taxon>
        <taxon>Bacillati</taxon>
        <taxon>Bacillota</taxon>
        <taxon>Bacilli</taxon>
        <taxon>Bacillales</taxon>
        <taxon>Bacillaceae</taxon>
        <taxon>Lysinibacillus</taxon>
    </lineage>
</organism>
<protein>
    <submittedName>
        <fullName evidence="1">Fe-S oxidoreductase</fullName>
    </submittedName>
</protein>
<proteinExistence type="predicted"/>
<evidence type="ECO:0000313" key="2">
    <source>
        <dbReference type="Proteomes" id="UP000274033"/>
    </source>
</evidence>
<dbReference type="OrthoDB" id="2908228at2"/>
<reference evidence="1 2" key="1">
    <citation type="journal article" date="2013" name="J. Microbiol.">
        <title>Lysinibacillus chungkukjangi sp. nov., isolated from Chungkukjang, Korean fermented soybean food.</title>
        <authorList>
            <person name="Kim S.J."/>
            <person name="Jang Y.H."/>
            <person name="Hamada M."/>
            <person name="Ahn J.H."/>
            <person name="Weon H.Y."/>
            <person name="Suzuki K."/>
            <person name="Whang K.S."/>
            <person name="Kwon S.W."/>
        </authorList>
    </citation>
    <scope>NUCLEOTIDE SEQUENCE [LARGE SCALE GENOMIC DNA]</scope>
    <source>
        <strain evidence="1 2">MCCC 1A12701</strain>
    </source>
</reference>
<dbReference type="Proteomes" id="UP000274033">
    <property type="component" value="Unassembled WGS sequence"/>
</dbReference>
<sequence>MKFEIDEDAKQWIQSKGGQLMVKIVGVNACCAPGVQELLTLVGKPKDIGNYYEFRVGGLLIYVQRHITRKEKLILKLSGFGFFKAISVKIV</sequence>
<comment type="caution">
    <text evidence="1">The sequence shown here is derived from an EMBL/GenBank/DDBJ whole genome shotgun (WGS) entry which is preliminary data.</text>
</comment>
<dbReference type="NCBIfam" id="NF041239">
    <property type="entry name" value="Moor_selen_rel"/>
    <property type="match status" value="1"/>
</dbReference>